<evidence type="ECO:0000313" key="3">
    <source>
        <dbReference type="Proteomes" id="UP000615446"/>
    </source>
</evidence>
<feature type="region of interest" description="Disordered" evidence="1">
    <location>
        <begin position="143"/>
        <end position="162"/>
    </location>
</feature>
<comment type="caution">
    <text evidence="2">The sequence shown here is derived from an EMBL/GenBank/DDBJ whole genome shotgun (WGS) entry which is preliminary data.</text>
</comment>
<evidence type="ECO:0000256" key="1">
    <source>
        <dbReference type="SAM" id="MobiDB-lite"/>
    </source>
</evidence>
<protein>
    <submittedName>
        <fullName evidence="2">Uncharacterized protein</fullName>
    </submittedName>
</protein>
<proteinExistence type="predicted"/>
<dbReference type="OrthoDB" id="2404192at2759"/>
<accession>A0A8H3QW49</accession>
<evidence type="ECO:0000313" key="2">
    <source>
        <dbReference type="EMBL" id="GES93637.1"/>
    </source>
</evidence>
<dbReference type="AlphaFoldDB" id="A0A8H3QW49"/>
<sequence length="468" mass="50778">MKVLKLLILRQVLTPRIFYFQVTSFSPGTGITQRFLSEKMLICTKKKCLFPFDVDDVSPYIIRVDSLVNTNSFAEPLSSSSSSSPSSPSSSSSSSLLDEKFPGLKTPSKSTSNLTKPIIKSKSYNPSITGESLLNPIRLSQTNSNGVLSTQSKKENSNLSNLESFSNVNTELSSTESNNLSMNSKSINVGSSLSRSNNEEIIFDSNNNNTITLKTLGVTLKVDQPNKNKLQQNSSQFNGLSTDISENKFSVSAIEGSSANTTNFTTGNGLLNANATSEVDGNNALTVEEYSKMLFGQTDIDINFDLDNMLPNFNAMDVDMQGNGANMENIDNIDDMDLDEILGTFNSLESSKISGNEMNLDFDSFMASLSGDFAKAEIPNDMSGNNLNVDSNTVLVDTNGMNGIQNNAVNGHLDIYAEMVNGNSNSTSENNSTLADLTFESVNGRNGYHENIKKTKDGVNGLVEDEER</sequence>
<feature type="compositionally biased region" description="Low complexity" evidence="1">
    <location>
        <begin position="76"/>
        <end position="96"/>
    </location>
</feature>
<dbReference type="EMBL" id="BLAL01000228">
    <property type="protein sequence ID" value="GES93637.1"/>
    <property type="molecule type" value="Genomic_DNA"/>
</dbReference>
<gene>
    <name evidence="2" type="ORF">RCL2_002038300</name>
</gene>
<feature type="region of interest" description="Disordered" evidence="1">
    <location>
        <begin position="76"/>
        <end position="117"/>
    </location>
</feature>
<organism evidence="2 3">
    <name type="scientific">Rhizophagus clarus</name>
    <dbReference type="NCBI Taxonomy" id="94130"/>
    <lineage>
        <taxon>Eukaryota</taxon>
        <taxon>Fungi</taxon>
        <taxon>Fungi incertae sedis</taxon>
        <taxon>Mucoromycota</taxon>
        <taxon>Glomeromycotina</taxon>
        <taxon>Glomeromycetes</taxon>
        <taxon>Glomerales</taxon>
        <taxon>Glomeraceae</taxon>
        <taxon>Rhizophagus</taxon>
    </lineage>
</organism>
<name>A0A8H3QW49_9GLOM</name>
<dbReference type="Proteomes" id="UP000615446">
    <property type="component" value="Unassembled WGS sequence"/>
</dbReference>
<reference evidence="2" key="1">
    <citation type="submission" date="2019-10" db="EMBL/GenBank/DDBJ databases">
        <title>Conservation and host-specific expression of non-tandemly repeated heterogenous ribosome RNA gene in arbuscular mycorrhizal fungi.</title>
        <authorList>
            <person name="Maeda T."/>
            <person name="Kobayashi Y."/>
            <person name="Nakagawa T."/>
            <person name="Ezawa T."/>
            <person name="Yamaguchi K."/>
            <person name="Bino T."/>
            <person name="Nishimoto Y."/>
            <person name="Shigenobu S."/>
            <person name="Kawaguchi M."/>
        </authorList>
    </citation>
    <scope>NUCLEOTIDE SEQUENCE</scope>
    <source>
        <strain evidence="2">HR1</strain>
    </source>
</reference>